<dbReference type="EMBL" id="UOFL01000072">
    <property type="protein sequence ID" value="VAW74919.1"/>
    <property type="molecule type" value="Genomic_DNA"/>
</dbReference>
<keyword evidence="2" id="KW-0472">Membrane</keyword>
<gene>
    <name evidence="3" type="ORF">MNBD_GAMMA12-2454</name>
</gene>
<comment type="subcellular location">
    <subcellularLocation>
        <location evidence="1">Membrane</location>
    </subcellularLocation>
</comment>
<dbReference type="InterPro" id="IPR051407">
    <property type="entry name" value="Bact_OM_lipoprot/Surf_antigen"/>
</dbReference>
<evidence type="ECO:0000256" key="2">
    <source>
        <dbReference type="ARBA" id="ARBA00023136"/>
    </source>
</evidence>
<evidence type="ECO:0008006" key="4">
    <source>
        <dbReference type="Google" id="ProtNLM"/>
    </source>
</evidence>
<organism evidence="3">
    <name type="scientific">hydrothermal vent metagenome</name>
    <dbReference type="NCBI Taxonomy" id="652676"/>
    <lineage>
        <taxon>unclassified sequences</taxon>
        <taxon>metagenomes</taxon>
        <taxon>ecological metagenomes</taxon>
    </lineage>
</organism>
<dbReference type="PANTHER" id="PTHR35603:SF2">
    <property type="entry name" value="OUTER MEMBRANE LIPOPROTEIN"/>
    <property type="match status" value="1"/>
</dbReference>
<dbReference type="PANTHER" id="PTHR35603">
    <property type="match status" value="1"/>
</dbReference>
<name>A0A3B0YL05_9ZZZZ</name>
<protein>
    <recommendedName>
        <fullName evidence="4">Glycine zipper 2TM domain-containing protein</fullName>
    </recommendedName>
</protein>
<sequence length="191" mass="21034">MSIKSILVVSIVAAGSLASVANAGHRSGASHNGAYPHYFIKARVTDVRPVYRWVTVHRPSTNCHFERVNTVTHHKKSSTGAKILGGLIGGAIGNRLGHRSKSHGRRNAATVAGVIIGASIAGGAHAKNNRGHTHRGSHTRKVCRTQDNHHQERNFIGYQVHYRLRNRNYVTRSRRAPGRFIRLRVTARPLL</sequence>
<dbReference type="AlphaFoldDB" id="A0A3B0YL05"/>
<proteinExistence type="predicted"/>
<evidence type="ECO:0000256" key="1">
    <source>
        <dbReference type="ARBA" id="ARBA00004370"/>
    </source>
</evidence>
<evidence type="ECO:0000313" key="3">
    <source>
        <dbReference type="EMBL" id="VAW74919.1"/>
    </source>
</evidence>
<dbReference type="GO" id="GO:0016020">
    <property type="term" value="C:membrane"/>
    <property type="evidence" value="ECO:0007669"/>
    <property type="project" value="UniProtKB-SubCell"/>
</dbReference>
<reference evidence="3" key="1">
    <citation type="submission" date="2018-06" db="EMBL/GenBank/DDBJ databases">
        <authorList>
            <person name="Zhirakovskaya E."/>
        </authorList>
    </citation>
    <scope>NUCLEOTIDE SEQUENCE</scope>
</reference>
<accession>A0A3B0YL05</accession>